<sequence>MMSNRRPVYLFVTDDHRKGAPCSTVSYGYSQVEKSEEPALPQNSLLGLLLRAPCHSRLLADPRQPDSRNKLEALNHLLPFNSEQDTDYKRSSSFFPLRGKKLTAADLDTANYPFLSQQGDSEEKRSQFYPLRGKKIPDELKRGSYFMPMRGRKDDESWSEDEDNVDKRMSSFMPMRGKKKSGFLDTFPHLGKPGTYSTEIMYPSSSGSNRKKRGVAWPAALDNKTTEAPSESSGGNETGHSVQKRSVSFMPMRGRREYDSFDSQEIKTRLLEKKQFSFMPMRGRRYPFNDSNGSVALDLKFDDESTTSSSRSVPTFGDTDAHNRMQNDNDKRASSFMPMRGRRIPYDDMSSVQYGTAPQEDKRLSNFMPIRGRKNHMDDADSSNEHDIYSNDKRSSSFMPMRGRRKLVEFTDFNDREMDSDDKRASSFMPMRGRRESLEGLSSFNDFENKRGSHFMPMRGRRSIDDSFVENLTGSSREKRSSSFVPMRGRRMDSSVEDFLEKKASSFMPMRGRRDLEDNVTQNPEEKRGSYFMPMRGRRGVFDTTYFYNAYPYIVSSGIGSSLMTRHYNGDFYPVSSVRRYVSKARKFDWDSVKRAFHATRGKRVEVGKDSEEVWGSEERELNDPSKSDSGKGCRYKRSIIRPRMPLKPHRQYIGIVFLRK</sequence>
<organism evidence="2 3">
    <name type="scientific">Araneus ventricosus</name>
    <name type="common">Orbweaver spider</name>
    <name type="synonym">Epeira ventricosa</name>
    <dbReference type="NCBI Taxonomy" id="182803"/>
    <lineage>
        <taxon>Eukaryota</taxon>
        <taxon>Metazoa</taxon>
        <taxon>Ecdysozoa</taxon>
        <taxon>Arthropoda</taxon>
        <taxon>Chelicerata</taxon>
        <taxon>Arachnida</taxon>
        <taxon>Araneae</taxon>
        <taxon>Araneomorphae</taxon>
        <taxon>Entelegynae</taxon>
        <taxon>Araneoidea</taxon>
        <taxon>Araneidae</taxon>
        <taxon>Araneus</taxon>
    </lineage>
</organism>
<dbReference type="EMBL" id="BGPR01000724">
    <property type="protein sequence ID" value="GBM33095.1"/>
    <property type="molecule type" value="Genomic_DNA"/>
</dbReference>
<accession>A0A4Y2EYZ5</accession>
<protein>
    <submittedName>
        <fullName evidence="2">Uncharacterized protein</fullName>
    </submittedName>
</protein>
<feature type="compositionally biased region" description="Basic and acidic residues" evidence="1">
    <location>
        <begin position="319"/>
        <end position="333"/>
    </location>
</feature>
<evidence type="ECO:0000256" key="1">
    <source>
        <dbReference type="SAM" id="MobiDB-lite"/>
    </source>
</evidence>
<evidence type="ECO:0000313" key="2">
    <source>
        <dbReference type="EMBL" id="GBM33095.1"/>
    </source>
</evidence>
<evidence type="ECO:0000313" key="3">
    <source>
        <dbReference type="Proteomes" id="UP000499080"/>
    </source>
</evidence>
<feature type="region of interest" description="Disordered" evidence="1">
    <location>
        <begin position="608"/>
        <end position="635"/>
    </location>
</feature>
<gene>
    <name evidence="2" type="ORF">AVEN_9637_1</name>
</gene>
<keyword evidence="3" id="KW-1185">Reference proteome</keyword>
<comment type="caution">
    <text evidence="2">The sequence shown here is derived from an EMBL/GenBank/DDBJ whole genome shotgun (WGS) entry which is preliminary data.</text>
</comment>
<feature type="compositionally biased region" description="Basic and acidic residues" evidence="1">
    <location>
        <begin position="608"/>
        <end position="632"/>
    </location>
</feature>
<feature type="compositionally biased region" description="Polar residues" evidence="1">
    <location>
        <begin position="226"/>
        <end position="246"/>
    </location>
</feature>
<reference evidence="2 3" key="1">
    <citation type="journal article" date="2019" name="Sci. Rep.">
        <title>Orb-weaving spider Araneus ventricosus genome elucidates the spidroin gene catalogue.</title>
        <authorList>
            <person name="Kono N."/>
            <person name="Nakamura H."/>
            <person name="Ohtoshi R."/>
            <person name="Moran D.A.P."/>
            <person name="Shinohara A."/>
            <person name="Yoshida Y."/>
            <person name="Fujiwara M."/>
            <person name="Mori M."/>
            <person name="Tomita M."/>
            <person name="Arakawa K."/>
        </authorList>
    </citation>
    <scope>NUCLEOTIDE SEQUENCE [LARGE SCALE GENOMIC DNA]</scope>
</reference>
<dbReference type="Proteomes" id="UP000499080">
    <property type="component" value="Unassembled WGS sequence"/>
</dbReference>
<feature type="compositionally biased region" description="Basic and acidic residues" evidence="1">
    <location>
        <begin position="375"/>
        <end position="395"/>
    </location>
</feature>
<dbReference type="AlphaFoldDB" id="A0A4Y2EYZ5"/>
<proteinExistence type="predicted"/>
<feature type="region of interest" description="Disordered" evidence="1">
    <location>
        <begin position="221"/>
        <end position="246"/>
    </location>
</feature>
<feature type="region of interest" description="Disordered" evidence="1">
    <location>
        <begin position="372"/>
        <end position="397"/>
    </location>
</feature>
<dbReference type="OrthoDB" id="5919137at2759"/>
<name>A0A4Y2EYZ5_ARAVE</name>
<feature type="region of interest" description="Disordered" evidence="1">
    <location>
        <begin position="302"/>
        <end position="343"/>
    </location>
</feature>